<accession>A0A1B8PFD5</accession>
<dbReference type="Proteomes" id="UP000092611">
    <property type="component" value="Unassembled WGS sequence"/>
</dbReference>
<dbReference type="CDD" id="cd01142">
    <property type="entry name" value="TroA_e"/>
    <property type="match status" value="1"/>
</dbReference>
<protein>
    <recommendedName>
        <fullName evidence="2">Fe/B12 periplasmic-binding domain-containing protein</fullName>
    </recommendedName>
</protein>
<comment type="caution">
    <text evidence="3">The sequence shown here is derived from an EMBL/GenBank/DDBJ whole genome shotgun (WGS) entry which is preliminary data.</text>
</comment>
<evidence type="ECO:0000256" key="1">
    <source>
        <dbReference type="SAM" id="SignalP"/>
    </source>
</evidence>
<evidence type="ECO:0000259" key="2">
    <source>
        <dbReference type="PROSITE" id="PS50983"/>
    </source>
</evidence>
<dbReference type="PANTHER" id="PTHR30535">
    <property type="entry name" value="VITAMIN B12-BINDING PROTEIN"/>
    <property type="match status" value="1"/>
</dbReference>
<sequence length="351" mass="39126">MKLKSLLIAGLLGSLSFSALADRIITDQLDRKVTIPDHINRAVVLQHQTLNIAVQLDATKQIVGVLSNWKKQLGKNYVRLAPELENMAMPGDLNSVNIESLLALKPDVVFVTNYAPPEMIKQISDVNIPVVAISFRTGETGEKVKLNPTLTDEDKAYNDGLKQGIELIAEVFEKKQQGDELVKAAFANRKLLAARLSDVPADKRVRTYMANPDLGTYGSGKYTGLMMEHSGAYNVAAATIKGFKQVSLENVLEWNPAVILVQDRYPDVVPQILNDQGWANIQAVKDKKVLLMPEYAKAWGYPMPEALALGEVWLAKALYPQRFQDVDLDKMVNDYYQKFYRTSYKANNAAK</sequence>
<dbReference type="Gene3D" id="3.40.50.1980">
    <property type="entry name" value="Nitrogenase molybdenum iron protein domain"/>
    <property type="match status" value="2"/>
</dbReference>
<name>A0A1B8PFD5_HAEHA</name>
<feature type="signal peptide" evidence="1">
    <location>
        <begin position="1"/>
        <end position="21"/>
    </location>
</feature>
<dbReference type="GO" id="GO:0071281">
    <property type="term" value="P:cellular response to iron ion"/>
    <property type="evidence" value="ECO:0007669"/>
    <property type="project" value="TreeGrafter"/>
</dbReference>
<feature type="domain" description="Fe/B12 periplasmic-binding" evidence="2">
    <location>
        <begin position="41"/>
        <end position="322"/>
    </location>
</feature>
<gene>
    <name evidence="3" type="ORF">A9Z62_01460</name>
</gene>
<evidence type="ECO:0000313" key="3">
    <source>
        <dbReference type="EMBL" id="OBX47444.1"/>
    </source>
</evidence>
<keyword evidence="1" id="KW-0732">Signal</keyword>
<dbReference type="PROSITE" id="PS50983">
    <property type="entry name" value="FE_B12_PBP"/>
    <property type="match status" value="1"/>
</dbReference>
<dbReference type="EMBL" id="LZDL01000012">
    <property type="protein sequence ID" value="OBX47444.1"/>
    <property type="molecule type" value="Genomic_DNA"/>
</dbReference>
<dbReference type="InterPro" id="IPR050902">
    <property type="entry name" value="ABC_Transporter_SBP"/>
</dbReference>
<dbReference type="RefSeq" id="WP_065246257.1">
    <property type="nucleotide sequence ID" value="NZ_LZDL01000012.1"/>
</dbReference>
<dbReference type="SUPFAM" id="SSF53807">
    <property type="entry name" value="Helical backbone' metal receptor"/>
    <property type="match status" value="1"/>
</dbReference>
<organism evidence="3 4">
    <name type="scientific">Haemophilus haemolyticus</name>
    <dbReference type="NCBI Taxonomy" id="726"/>
    <lineage>
        <taxon>Bacteria</taxon>
        <taxon>Pseudomonadati</taxon>
        <taxon>Pseudomonadota</taxon>
        <taxon>Gammaproteobacteria</taxon>
        <taxon>Pasteurellales</taxon>
        <taxon>Pasteurellaceae</taxon>
        <taxon>Haemophilus</taxon>
    </lineage>
</organism>
<dbReference type="OrthoDB" id="9775594at2"/>
<reference evidence="3 4" key="1">
    <citation type="submission" date="2016-06" db="EMBL/GenBank/DDBJ databases">
        <title>Draft genome of Haemophilus haemolyticus CCUG 24149.</title>
        <authorList>
            <person name="Engstrom-Jakobsson H."/>
            <person name="Salva-Serra F."/>
            <person name="Thorell K."/>
            <person name="Gonzales-Siles L."/>
            <person name="Karlsson R."/>
            <person name="Boulund F."/>
            <person name="Engstrand L."/>
            <person name="Kristiansson E."/>
            <person name="Moore E."/>
        </authorList>
    </citation>
    <scope>NUCLEOTIDE SEQUENCE [LARGE SCALE GENOMIC DNA]</scope>
    <source>
        <strain evidence="3 4">CCUG 24149</strain>
    </source>
</reference>
<dbReference type="PANTHER" id="PTHR30535:SF34">
    <property type="entry name" value="MOLYBDATE-BINDING PROTEIN MOLA"/>
    <property type="match status" value="1"/>
</dbReference>
<dbReference type="AlphaFoldDB" id="A0A1B8PFD5"/>
<evidence type="ECO:0000313" key="4">
    <source>
        <dbReference type="Proteomes" id="UP000092611"/>
    </source>
</evidence>
<feature type="chain" id="PRO_5008611617" description="Fe/B12 periplasmic-binding domain-containing protein" evidence="1">
    <location>
        <begin position="22"/>
        <end position="351"/>
    </location>
</feature>
<dbReference type="InterPro" id="IPR002491">
    <property type="entry name" value="ABC_transptr_periplasmic_BD"/>
</dbReference>
<dbReference type="Pfam" id="PF01497">
    <property type="entry name" value="Peripla_BP_2"/>
    <property type="match status" value="1"/>
</dbReference>
<proteinExistence type="predicted"/>